<comment type="subcellular location">
    <subcellularLocation>
        <location evidence="1">Cell membrane</location>
        <topology evidence="1">Multi-pass membrane protein</topology>
    </subcellularLocation>
</comment>
<feature type="transmembrane region" description="Helical" evidence="7">
    <location>
        <begin position="28"/>
        <end position="46"/>
    </location>
</feature>
<gene>
    <name evidence="8" type="ORF">SAMN04488579_101169</name>
</gene>
<dbReference type="PANTHER" id="PTHR45826">
    <property type="entry name" value="POLYAMINE TRANSPORTER PUT1"/>
    <property type="match status" value="1"/>
</dbReference>
<evidence type="ECO:0000313" key="9">
    <source>
        <dbReference type="Proteomes" id="UP000199652"/>
    </source>
</evidence>
<evidence type="ECO:0000256" key="6">
    <source>
        <dbReference type="ARBA" id="ARBA00023136"/>
    </source>
</evidence>
<feature type="transmembrane region" description="Helical" evidence="7">
    <location>
        <begin position="341"/>
        <end position="358"/>
    </location>
</feature>
<feature type="transmembrane region" description="Helical" evidence="7">
    <location>
        <begin position="202"/>
        <end position="221"/>
    </location>
</feature>
<dbReference type="InterPro" id="IPR002293">
    <property type="entry name" value="AA/rel_permease1"/>
</dbReference>
<evidence type="ECO:0000313" key="8">
    <source>
        <dbReference type="EMBL" id="SDX32801.1"/>
    </source>
</evidence>
<dbReference type="InterPro" id="IPR044566">
    <property type="entry name" value="RMV1-like"/>
</dbReference>
<feature type="transmembrane region" description="Helical" evidence="7">
    <location>
        <begin position="275"/>
        <end position="299"/>
    </location>
</feature>
<accession>A0A1H3ATT2</accession>
<evidence type="ECO:0000256" key="3">
    <source>
        <dbReference type="ARBA" id="ARBA00022475"/>
    </source>
</evidence>
<feature type="transmembrane region" description="Helical" evidence="7">
    <location>
        <begin position="168"/>
        <end position="190"/>
    </location>
</feature>
<evidence type="ECO:0000256" key="5">
    <source>
        <dbReference type="ARBA" id="ARBA00022989"/>
    </source>
</evidence>
<dbReference type="PANTHER" id="PTHR45826:SF2">
    <property type="entry name" value="AMINO ACID TRANSPORTER"/>
    <property type="match status" value="1"/>
</dbReference>
<dbReference type="RefSeq" id="WP_090242480.1">
    <property type="nucleotide sequence ID" value="NZ_FNOU01000001.1"/>
</dbReference>
<dbReference type="GO" id="GO:0005886">
    <property type="term" value="C:plasma membrane"/>
    <property type="evidence" value="ECO:0007669"/>
    <property type="project" value="UniProtKB-SubCell"/>
</dbReference>
<evidence type="ECO:0000256" key="1">
    <source>
        <dbReference type="ARBA" id="ARBA00004651"/>
    </source>
</evidence>
<dbReference type="AlphaFoldDB" id="A0A1H3ATT2"/>
<dbReference type="Proteomes" id="UP000199652">
    <property type="component" value="Unassembled WGS sequence"/>
</dbReference>
<feature type="transmembrane region" description="Helical" evidence="7">
    <location>
        <begin position="135"/>
        <end position="156"/>
    </location>
</feature>
<feature type="transmembrane region" description="Helical" evidence="7">
    <location>
        <begin position="242"/>
        <end position="263"/>
    </location>
</feature>
<keyword evidence="3" id="KW-1003">Cell membrane</keyword>
<protein>
    <submittedName>
        <fullName evidence="8">Amino acid transporter</fullName>
    </submittedName>
</protein>
<evidence type="ECO:0000256" key="7">
    <source>
        <dbReference type="SAM" id="Phobius"/>
    </source>
</evidence>
<keyword evidence="9" id="KW-1185">Reference proteome</keyword>
<keyword evidence="4 7" id="KW-0812">Transmembrane</keyword>
<dbReference type="Pfam" id="PF13520">
    <property type="entry name" value="AA_permease_2"/>
    <property type="match status" value="1"/>
</dbReference>
<evidence type="ECO:0000256" key="2">
    <source>
        <dbReference type="ARBA" id="ARBA00022448"/>
    </source>
</evidence>
<keyword evidence="5 7" id="KW-1133">Transmembrane helix</keyword>
<reference evidence="9" key="1">
    <citation type="submission" date="2016-10" db="EMBL/GenBank/DDBJ databases">
        <authorList>
            <person name="Varghese N."/>
            <person name="Submissions S."/>
        </authorList>
    </citation>
    <scope>NUCLEOTIDE SEQUENCE [LARGE SCALE GENOMIC DNA]</scope>
    <source>
        <strain evidence="9">VPI 5359</strain>
    </source>
</reference>
<feature type="transmembrane region" description="Helical" evidence="7">
    <location>
        <begin position="112"/>
        <end position="129"/>
    </location>
</feature>
<proteinExistence type="predicted"/>
<dbReference type="STRING" id="1528.SAMN04488579_101169"/>
<keyword evidence="6 7" id="KW-0472">Membrane</keyword>
<feature type="transmembrane region" description="Helical" evidence="7">
    <location>
        <begin position="364"/>
        <end position="385"/>
    </location>
</feature>
<evidence type="ECO:0000256" key="4">
    <source>
        <dbReference type="ARBA" id="ARBA00022692"/>
    </source>
</evidence>
<organism evidence="8 9">
    <name type="scientific">Eubacterium barkeri</name>
    <name type="common">Clostridium barkeri</name>
    <dbReference type="NCBI Taxonomy" id="1528"/>
    <lineage>
        <taxon>Bacteria</taxon>
        <taxon>Bacillati</taxon>
        <taxon>Bacillota</taxon>
        <taxon>Clostridia</taxon>
        <taxon>Eubacteriales</taxon>
        <taxon>Eubacteriaceae</taxon>
        <taxon>Eubacterium</taxon>
    </lineage>
</organism>
<feature type="transmembrane region" description="Helical" evidence="7">
    <location>
        <begin position="425"/>
        <end position="443"/>
    </location>
</feature>
<feature type="transmembrane region" description="Helical" evidence="7">
    <location>
        <begin position="58"/>
        <end position="78"/>
    </location>
</feature>
<dbReference type="EMBL" id="FNOU01000001">
    <property type="protein sequence ID" value="SDX32801.1"/>
    <property type="molecule type" value="Genomic_DNA"/>
</dbReference>
<feature type="transmembrane region" description="Helical" evidence="7">
    <location>
        <begin position="397"/>
        <end position="419"/>
    </location>
</feature>
<name>A0A1H3ATT2_EUBBA</name>
<sequence length="609" mass="67164">MDNKDSNSGLLGPDGLENTGLKKHRMSLMSMFLLIFCLVSGGYFGVEDMISSSGPGLAILLIIIFPLIWSLPAALYACEMGSAIPDEGGYYVWVKRVFGEFWGFQVGWWRTLSCYVDSTVYVVLAIAYIDSFLPLAYWQAILLKVAVILFFTYINLRGIEEVSKITNALMFFMLITLVAFVIFGIINWQYNPFIPFVPKGQSIGQSIGLGVAVAMWIFSGYESMSTMSGEVENVEIIPKATLLTIPATILIYLIPLIFGLASYGNYADWAAEGGVSFVTIAMSYGVPFLGLFIMLGAAASNLSLYNSYLASASRGLYVIAEDNLAPKFFCKVNKKFGTPHIAIFAMALINIALVPFGFEALVVIDVILFMMCYVVWFISGVALRIKEPDLDRPFKIPGGVPVMVGIIVIPLCLCVIAMFTNGANSLILGSIALLTGPIAYVIFKKMYGGMNHSKKLAKSDLISTVVLIVIIGICMTTGIVMYRNMANNTAEVLSEIRPLLEERFNVGTPHYSMEDDTFYIALEDKAHAETQAQIYVYDGNFSGDVVLSENYADEQAFAESAFQEYGEFVDGNGDLIVDDLDIYNNQYEFYVESGNPVQKVQDVYDRLGK</sequence>
<dbReference type="OrthoDB" id="1806975at2"/>
<dbReference type="GO" id="GO:0022857">
    <property type="term" value="F:transmembrane transporter activity"/>
    <property type="evidence" value="ECO:0007669"/>
    <property type="project" value="InterPro"/>
</dbReference>
<dbReference type="Gene3D" id="1.20.1740.10">
    <property type="entry name" value="Amino acid/polyamine transporter I"/>
    <property type="match status" value="1"/>
</dbReference>
<feature type="transmembrane region" description="Helical" evidence="7">
    <location>
        <begin position="464"/>
        <end position="482"/>
    </location>
</feature>
<keyword evidence="2" id="KW-0813">Transport</keyword>